<accession>A0A6N2SID1</accession>
<dbReference type="InterPro" id="IPR007553">
    <property type="entry name" value="2-thiour_desulf"/>
</dbReference>
<gene>
    <name evidence="1" type="ORF">CBLFYP116_01212</name>
</gene>
<name>A0A6N2SID1_9FIRM</name>
<protein>
    <submittedName>
        <fullName evidence="1">Uncharacterized protein</fullName>
    </submittedName>
</protein>
<dbReference type="PANTHER" id="PTHR30087:SF1">
    <property type="entry name" value="HYPOTHETICAL CYTOSOLIC PROTEIN"/>
    <property type="match status" value="1"/>
</dbReference>
<dbReference type="Pfam" id="PF04463">
    <property type="entry name" value="2-thiour_desulf"/>
    <property type="match status" value="1"/>
</dbReference>
<dbReference type="EMBL" id="CACRTF010000010">
    <property type="protein sequence ID" value="VYS93483.1"/>
    <property type="molecule type" value="Genomic_DNA"/>
</dbReference>
<organism evidence="1">
    <name type="scientific">Enterocloster bolteae</name>
    <dbReference type="NCBI Taxonomy" id="208479"/>
    <lineage>
        <taxon>Bacteria</taxon>
        <taxon>Bacillati</taxon>
        <taxon>Bacillota</taxon>
        <taxon>Clostridia</taxon>
        <taxon>Lachnospirales</taxon>
        <taxon>Lachnospiraceae</taxon>
        <taxon>Enterocloster</taxon>
    </lineage>
</organism>
<proteinExistence type="predicted"/>
<dbReference type="RefSeq" id="WP_002574264.1">
    <property type="nucleotide sequence ID" value="NZ_BAABZS010000001.1"/>
</dbReference>
<evidence type="ECO:0000313" key="1">
    <source>
        <dbReference type="EMBL" id="VYS93483.1"/>
    </source>
</evidence>
<sequence>MNILVSACLLGVECRYDGRGVLVSQAEELLSRHHLIPVCPEIMGGLATPRTPAERVGAEVITRDGEDVTAAYEKGAGEVLKLAQLYGCQAAILKERSPSCGSGQVYDGTFTGTLTQGDGVCAACLKEHGIRVYGESQVGRLLEDLER</sequence>
<dbReference type="PANTHER" id="PTHR30087">
    <property type="entry name" value="INNER MEMBRANE PROTEIN"/>
    <property type="match status" value="1"/>
</dbReference>
<dbReference type="AlphaFoldDB" id="A0A6N2SID1"/>
<reference evidence="1" key="1">
    <citation type="submission" date="2019-11" db="EMBL/GenBank/DDBJ databases">
        <authorList>
            <person name="Feng L."/>
        </authorList>
    </citation>
    <scope>NUCLEOTIDE SEQUENCE</scope>
    <source>
        <strain evidence="1">CbolteaeLFYP116</strain>
    </source>
</reference>
<dbReference type="GeneID" id="23111820"/>